<dbReference type="GO" id="GO:0003677">
    <property type="term" value="F:DNA binding"/>
    <property type="evidence" value="ECO:0007669"/>
    <property type="project" value="InterPro"/>
</dbReference>
<dbReference type="Pfam" id="PF01272">
    <property type="entry name" value="GreA_GreB"/>
    <property type="match status" value="1"/>
</dbReference>
<dbReference type="PANTHER" id="PTHR30437">
    <property type="entry name" value="TRANSCRIPTION ELONGATION FACTOR GREA"/>
    <property type="match status" value="1"/>
</dbReference>
<dbReference type="NCBIfam" id="NF004396">
    <property type="entry name" value="PRK05753.1"/>
    <property type="match status" value="1"/>
</dbReference>
<dbReference type="GO" id="GO:0070063">
    <property type="term" value="F:RNA polymerase binding"/>
    <property type="evidence" value="ECO:0007669"/>
    <property type="project" value="InterPro"/>
</dbReference>
<dbReference type="PANTHER" id="PTHR30437:SF5">
    <property type="entry name" value="REGULATOR OF NUCLEOSIDE DIPHOSPHATE KINASE"/>
    <property type="match status" value="1"/>
</dbReference>
<organism evidence="3 4">
    <name type="scientific">Desulforhabdus amnigena</name>
    <dbReference type="NCBI Taxonomy" id="40218"/>
    <lineage>
        <taxon>Bacteria</taxon>
        <taxon>Pseudomonadati</taxon>
        <taxon>Thermodesulfobacteriota</taxon>
        <taxon>Syntrophobacteria</taxon>
        <taxon>Syntrophobacterales</taxon>
        <taxon>Syntrophobacteraceae</taxon>
        <taxon>Desulforhabdus</taxon>
    </lineage>
</organism>
<dbReference type="SUPFAM" id="SSF54534">
    <property type="entry name" value="FKBP-like"/>
    <property type="match status" value="1"/>
</dbReference>
<dbReference type="Proteomes" id="UP001144372">
    <property type="component" value="Unassembled WGS sequence"/>
</dbReference>
<gene>
    <name evidence="3" type="primary">rnk-1</name>
    <name evidence="3" type="ORF">DAMNIGENAA_18780</name>
</gene>
<protein>
    <submittedName>
        <fullName evidence="3">RNA polymerase-binding protein Rnk</fullName>
    </submittedName>
</protein>
<dbReference type="InterPro" id="IPR023459">
    <property type="entry name" value="Tscrpt_elong_fac_GreA/B_fam"/>
</dbReference>
<name>A0A9W6FTP5_9BACT</name>
<evidence type="ECO:0000259" key="2">
    <source>
        <dbReference type="Pfam" id="PF14760"/>
    </source>
</evidence>
<evidence type="ECO:0000313" key="4">
    <source>
        <dbReference type="Proteomes" id="UP001144372"/>
    </source>
</evidence>
<dbReference type="Gene3D" id="3.10.50.30">
    <property type="entry name" value="Transcription elongation factor, GreA/GreB, C-terminal domain"/>
    <property type="match status" value="1"/>
</dbReference>
<dbReference type="InterPro" id="IPR001437">
    <property type="entry name" value="Tscrpt_elong_fac_GreA/B_C"/>
</dbReference>
<keyword evidence="4" id="KW-1185">Reference proteome</keyword>
<dbReference type="GO" id="GO:0006354">
    <property type="term" value="P:DNA-templated transcription elongation"/>
    <property type="evidence" value="ECO:0007669"/>
    <property type="project" value="TreeGrafter"/>
</dbReference>
<evidence type="ECO:0000313" key="3">
    <source>
        <dbReference type="EMBL" id="GLI34445.1"/>
    </source>
</evidence>
<comment type="caution">
    <text evidence="3">The sequence shown here is derived from an EMBL/GenBank/DDBJ whole genome shotgun (WGS) entry which is preliminary data.</text>
</comment>
<dbReference type="PIRSF" id="PIRSF006092">
    <property type="entry name" value="GreA_GreB"/>
    <property type="match status" value="1"/>
</dbReference>
<evidence type="ECO:0000259" key="1">
    <source>
        <dbReference type="Pfam" id="PF01272"/>
    </source>
</evidence>
<dbReference type="AlphaFoldDB" id="A0A9W6FTP5"/>
<dbReference type="EMBL" id="BSDR01000001">
    <property type="protein sequence ID" value="GLI34445.1"/>
    <property type="molecule type" value="Genomic_DNA"/>
</dbReference>
<dbReference type="InterPro" id="IPR036953">
    <property type="entry name" value="GreA/GreB_C_sf"/>
</dbReference>
<dbReference type="Gene3D" id="1.10.286.20">
    <property type="match status" value="1"/>
</dbReference>
<dbReference type="RefSeq" id="WP_281793702.1">
    <property type="nucleotide sequence ID" value="NZ_BSDR01000001.1"/>
</dbReference>
<dbReference type="InterPro" id="IPR029462">
    <property type="entry name" value="Rnk_N"/>
</dbReference>
<dbReference type="Pfam" id="PF14760">
    <property type="entry name" value="Rnk_N"/>
    <property type="match status" value="1"/>
</dbReference>
<feature type="domain" description="Transcription elongation factor GreA/GreB C-terminal" evidence="1">
    <location>
        <begin position="56"/>
        <end position="130"/>
    </location>
</feature>
<feature type="domain" description="Regulator of nucleoside diphosphate kinase N-terminal" evidence="2">
    <location>
        <begin position="6"/>
        <end position="49"/>
    </location>
</feature>
<proteinExistence type="predicted"/>
<dbReference type="GO" id="GO:0032784">
    <property type="term" value="P:regulation of DNA-templated transcription elongation"/>
    <property type="evidence" value="ECO:0007669"/>
    <property type="project" value="InterPro"/>
</dbReference>
<reference evidence="3" key="1">
    <citation type="submission" date="2022-12" db="EMBL/GenBank/DDBJ databases">
        <title>Reference genome sequencing for broad-spectrum identification of bacterial and archaeal isolates by mass spectrometry.</title>
        <authorList>
            <person name="Sekiguchi Y."/>
            <person name="Tourlousse D.M."/>
        </authorList>
    </citation>
    <scope>NUCLEOTIDE SEQUENCE</scope>
    <source>
        <strain evidence="3">ASRB1</strain>
    </source>
</reference>
<sequence>MKQRKAIYMTESDMKRLEKLLELLEEEDNVRDQDHLVQLGDELRRAKVVPSKSIHPDVVTMNSKIRVKDLNSGNETIYHLVFPGDADAKNNRISILAPIGTALIGFRAGDVVEWEVPAGLRQLKIEEIIYQPEAAGDFHL</sequence>
<accession>A0A9W6FTP5</accession>